<feature type="compositionally biased region" description="Low complexity" evidence="26">
    <location>
        <begin position="690"/>
        <end position="699"/>
    </location>
</feature>
<evidence type="ECO:0000256" key="20">
    <source>
        <dbReference type="ARBA" id="ARBA00034808"/>
    </source>
</evidence>
<organism evidence="29 30">
    <name type="scientific">Stichopus japonicus</name>
    <name type="common">Sea cucumber</name>
    <dbReference type="NCBI Taxonomy" id="307972"/>
    <lineage>
        <taxon>Eukaryota</taxon>
        <taxon>Metazoa</taxon>
        <taxon>Echinodermata</taxon>
        <taxon>Eleutherozoa</taxon>
        <taxon>Echinozoa</taxon>
        <taxon>Holothuroidea</taxon>
        <taxon>Aspidochirotacea</taxon>
        <taxon>Aspidochirotida</taxon>
        <taxon>Stichopodidae</taxon>
        <taxon>Apostichopus</taxon>
    </lineage>
</organism>
<dbReference type="CDD" id="cd18794">
    <property type="entry name" value="SF2_C_RecQ"/>
    <property type="match status" value="1"/>
</dbReference>
<dbReference type="InterPro" id="IPR004589">
    <property type="entry name" value="DNA_helicase_ATP-dep_RecQ"/>
</dbReference>
<evidence type="ECO:0000256" key="24">
    <source>
        <dbReference type="ARBA" id="ARBA00078243"/>
    </source>
</evidence>
<dbReference type="Pfam" id="PF00271">
    <property type="entry name" value="Helicase_C"/>
    <property type="match status" value="1"/>
</dbReference>
<dbReference type="GO" id="GO:0043138">
    <property type="term" value="F:3'-5' DNA helicase activity"/>
    <property type="evidence" value="ECO:0007669"/>
    <property type="project" value="UniProtKB-EC"/>
</dbReference>
<feature type="region of interest" description="Disordered" evidence="26">
    <location>
        <begin position="1039"/>
        <end position="1143"/>
    </location>
</feature>
<evidence type="ECO:0000256" key="9">
    <source>
        <dbReference type="ARBA" id="ARBA00022763"/>
    </source>
</evidence>
<evidence type="ECO:0000256" key="1">
    <source>
        <dbReference type="ARBA" id="ARBA00001947"/>
    </source>
</evidence>
<keyword evidence="30" id="KW-1185">Reference proteome</keyword>
<feature type="compositionally biased region" description="Basic and acidic residues" evidence="26">
    <location>
        <begin position="1128"/>
        <end position="1141"/>
    </location>
</feature>
<dbReference type="GO" id="GO:0000724">
    <property type="term" value="P:double-strand break repair via homologous recombination"/>
    <property type="evidence" value="ECO:0007669"/>
    <property type="project" value="TreeGrafter"/>
</dbReference>
<evidence type="ECO:0000256" key="17">
    <source>
        <dbReference type="ARBA" id="ARBA00023242"/>
    </source>
</evidence>
<dbReference type="Gene3D" id="3.40.50.300">
    <property type="entry name" value="P-loop containing nucleotide triphosphate hydrolases"/>
    <property type="match status" value="2"/>
</dbReference>
<evidence type="ECO:0000256" key="6">
    <source>
        <dbReference type="ARBA" id="ARBA00022705"/>
    </source>
</evidence>
<evidence type="ECO:0000256" key="10">
    <source>
        <dbReference type="ARBA" id="ARBA00022801"/>
    </source>
</evidence>
<keyword evidence="14" id="KW-0238">DNA-binding</keyword>
<comment type="subcellular location">
    <subcellularLocation>
        <location evidence="2">Nucleus</location>
        <location evidence="2">Nucleoplasm</location>
    </subcellularLocation>
</comment>
<dbReference type="FunFam" id="3.40.50.300:FF:000444">
    <property type="entry name" value="ATP-dependent DNA helicase"/>
    <property type="match status" value="1"/>
</dbReference>
<feature type="compositionally biased region" description="Basic and acidic residues" evidence="26">
    <location>
        <begin position="933"/>
        <end position="944"/>
    </location>
</feature>
<dbReference type="GO" id="GO:0006260">
    <property type="term" value="P:DNA replication"/>
    <property type="evidence" value="ECO:0007669"/>
    <property type="project" value="UniProtKB-KW"/>
</dbReference>
<dbReference type="InterPro" id="IPR011545">
    <property type="entry name" value="DEAD/DEAH_box_helicase_dom"/>
</dbReference>
<reference evidence="29 30" key="1">
    <citation type="journal article" date="2017" name="PLoS Biol.">
        <title>The sea cucumber genome provides insights into morphological evolution and visceral regeneration.</title>
        <authorList>
            <person name="Zhang X."/>
            <person name="Sun L."/>
            <person name="Yuan J."/>
            <person name="Sun Y."/>
            <person name="Gao Y."/>
            <person name="Zhang L."/>
            <person name="Li S."/>
            <person name="Dai H."/>
            <person name="Hamel J.F."/>
            <person name="Liu C."/>
            <person name="Yu Y."/>
            <person name="Liu S."/>
            <person name="Lin W."/>
            <person name="Guo K."/>
            <person name="Jin S."/>
            <person name="Xu P."/>
            <person name="Storey K.B."/>
            <person name="Huan P."/>
            <person name="Zhang T."/>
            <person name="Zhou Y."/>
            <person name="Zhang J."/>
            <person name="Lin C."/>
            <person name="Li X."/>
            <person name="Xing L."/>
            <person name="Huo D."/>
            <person name="Sun M."/>
            <person name="Wang L."/>
            <person name="Mercier A."/>
            <person name="Li F."/>
            <person name="Yang H."/>
            <person name="Xiang J."/>
        </authorList>
    </citation>
    <scope>NUCLEOTIDE SEQUENCE [LARGE SCALE GENOMIC DNA]</scope>
    <source>
        <strain evidence="29">Shaxun</strain>
        <tissue evidence="29">Muscle</tissue>
    </source>
</reference>
<dbReference type="NCBIfam" id="TIGR00614">
    <property type="entry name" value="recQ_fam"/>
    <property type="match status" value="1"/>
</dbReference>
<feature type="region of interest" description="Disordered" evidence="26">
    <location>
        <begin position="682"/>
        <end position="713"/>
    </location>
</feature>
<dbReference type="Pfam" id="PF08236">
    <property type="entry name" value="SRI"/>
    <property type="match status" value="1"/>
</dbReference>
<evidence type="ECO:0000256" key="18">
    <source>
        <dbReference type="ARBA" id="ARBA00023306"/>
    </source>
</evidence>
<keyword evidence="11 29" id="KW-0347">Helicase</keyword>
<evidence type="ECO:0000256" key="5">
    <source>
        <dbReference type="ARBA" id="ARBA00022618"/>
    </source>
</evidence>
<name>A0A2G8KPG5_STIJA</name>
<evidence type="ECO:0000313" key="30">
    <source>
        <dbReference type="Proteomes" id="UP000230750"/>
    </source>
</evidence>
<dbReference type="EMBL" id="MRZV01000445">
    <property type="protein sequence ID" value="PIK49838.1"/>
    <property type="molecule type" value="Genomic_DNA"/>
</dbReference>
<evidence type="ECO:0000256" key="11">
    <source>
        <dbReference type="ARBA" id="ARBA00022806"/>
    </source>
</evidence>
<evidence type="ECO:0000256" key="22">
    <source>
        <dbReference type="ARBA" id="ARBA00074289"/>
    </source>
</evidence>
<comment type="similarity">
    <text evidence="3">Belongs to the helicase family. RecQ subfamily.</text>
</comment>
<dbReference type="Gene3D" id="6.10.250.3140">
    <property type="match status" value="1"/>
</dbReference>
<feature type="region of interest" description="Disordered" evidence="26">
    <location>
        <begin position="734"/>
        <end position="896"/>
    </location>
</feature>
<dbReference type="Proteomes" id="UP000230750">
    <property type="component" value="Unassembled WGS sequence"/>
</dbReference>
<keyword evidence="13" id="KW-0067">ATP-binding</keyword>
<dbReference type="GO" id="GO:0003677">
    <property type="term" value="F:DNA binding"/>
    <property type="evidence" value="ECO:0007669"/>
    <property type="project" value="UniProtKB-KW"/>
</dbReference>
<feature type="region of interest" description="Disordered" evidence="26">
    <location>
        <begin position="1149"/>
        <end position="1168"/>
    </location>
</feature>
<keyword evidence="5" id="KW-0132">Cell division</keyword>
<sequence length="1284" mass="144005">MSKKKAKNKRLTDFFSSKNADNLEGKHANVQTALREIFGYSLFKSELQKQTVEAVINGNNDTFVSMPTGAGKSLCFQLPALVKEGIALVISPLIALIEDQLKHLKDKGIEARTLNSKITTSERAEILTNLQQKRPTLKLLYITPEQAATPNFQLILTDLLRRKLLSYFVVDEAHCVSQWGHDFRPDYLKLGSFRKKIKGVPCIALTATAPAHVQKDILTHLNLQNPKIFKSSCFRGNLNYQVVFKDLLESPLSDVRQFVEEVLEDDRQNGDGTGCGIIYCRTRDSCDTVAQQLDTDGLSAVSYHAGLKTADRTKAQTDWMDGRVSVIVATISFGMGVDKASVRFVIHLTMPQSMAGYYQESGRAGRDGNEAFCRLYYSRQERNLVSFLLTKDLANKKKKKGAKDDGTRSKATMQSFNALIKFCEENYCRHAAIANFFGDEKPNCNKSCDVCLDKKSIQKQLNFLNGGLWKTGRGVTGITQDQSSGPWNDSGDEDDGKEAEEQAKKHRNKLIHDEFAKRRKGQPKLQKVEFEPPSEDCPLLDAANEKIPGLTVKSREFCLKTLENSLASNRDTVKIEGRTARDIFNMALTMEHKVFQGTKKVNMYKAKIISLSSEIKKYTKEGTPYTPITSEDILGPGRPKLALGGFMKASSLLEGGGGVQGHQEATSSTKKTRLAFWESLIKPKSNGQGEAASESARSVSEPKSDGNLEKRNAIVSEKKERIEGWDDHTKHFLQKQEQIEEDGDVKCSRTESERKENHKPDKQNVHSISSSSSESEDNSEIPRCGYYRTTKFRSARQMLKGVDRTDGPPKSSRIDGVISSSEEDEEPEGVKPHRMLPSSRLRQMLKGVDRTDGASKNSRIDGVIPSSGEDEESEGVKPHRVLPSSQNPLQLSKYKRTGMDYSIDKNIGVKAEHDSKDTTEHDSKEDVIQDIFGKDDSDCEDGKHSMQSSNHRVTPIVCSDNGENRATLEPDSKEDVIRDIFGTDDSDSEQPKISNLDLLKLSTEENVDTFKRQSEERINNISSVFDVFGNDEDVIVERSPSQFKPKRRTLKKTSNLPLKLNRDDKMKRKTLPEGERKTDAELSVVQEIFGSDESDSENSSAKAAREKFKTLKSIDKQTGRRASPAKNHLKEQKHVKTEEGNQAKLSLPKRKYSFDPSSPVNDISGKEENGDRIEKRKLELLEEVIDNENQTLSYHKKRVQVKLATDIKKVVADAVVKYLTPYYKDNKVTSKDLFKSLARILTGDILSEDDIEHTNAKFKAKRAVKKYFHSHNMCKSQTDLPSGS</sequence>
<dbReference type="STRING" id="307972.A0A2G8KPG5"/>
<evidence type="ECO:0000256" key="4">
    <source>
        <dbReference type="ARBA" id="ARBA00022553"/>
    </source>
</evidence>
<dbReference type="GO" id="GO:0045934">
    <property type="term" value="P:negative regulation of nucleobase-containing compound metabolic process"/>
    <property type="evidence" value="ECO:0007669"/>
    <property type="project" value="UniProtKB-ARBA"/>
</dbReference>
<evidence type="ECO:0000256" key="13">
    <source>
        <dbReference type="ARBA" id="ARBA00022840"/>
    </source>
</evidence>
<dbReference type="InterPro" id="IPR014001">
    <property type="entry name" value="Helicase_ATP-bd"/>
</dbReference>
<keyword evidence="7" id="KW-0479">Metal-binding</keyword>
<dbReference type="PROSITE" id="PS51194">
    <property type="entry name" value="HELICASE_CTER"/>
    <property type="match status" value="1"/>
</dbReference>
<evidence type="ECO:0000256" key="3">
    <source>
        <dbReference type="ARBA" id="ARBA00005446"/>
    </source>
</evidence>
<dbReference type="InterPro" id="IPR001650">
    <property type="entry name" value="Helicase_C-like"/>
</dbReference>
<comment type="cofactor">
    <cofactor evidence="1">
        <name>Zn(2+)</name>
        <dbReference type="ChEBI" id="CHEBI:29105"/>
    </cofactor>
</comment>
<dbReference type="Pfam" id="PF16124">
    <property type="entry name" value="RecQ_Zn_bind"/>
    <property type="match status" value="1"/>
</dbReference>
<dbReference type="Pfam" id="PF00270">
    <property type="entry name" value="DEAD"/>
    <property type="match status" value="1"/>
</dbReference>
<dbReference type="SUPFAM" id="SSF52540">
    <property type="entry name" value="P-loop containing nucleoside triphosphate hydrolases"/>
    <property type="match status" value="1"/>
</dbReference>
<keyword evidence="4" id="KW-0597">Phosphoprotein</keyword>
<dbReference type="GO" id="GO:0009378">
    <property type="term" value="F:four-way junction helicase activity"/>
    <property type="evidence" value="ECO:0007669"/>
    <property type="project" value="TreeGrafter"/>
</dbReference>
<evidence type="ECO:0000256" key="15">
    <source>
        <dbReference type="ARBA" id="ARBA00023204"/>
    </source>
</evidence>
<evidence type="ECO:0000256" key="16">
    <source>
        <dbReference type="ARBA" id="ARBA00023235"/>
    </source>
</evidence>
<dbReference type="InterPro" id="IPR027417">
    <property type="entry name" value="P-loop_NTPase"/>
</dbReference>
<dbReference type="PROSITE" id="PS51192">
    <property type="entry name" value="HELICASE_ATP_BIND_1"/>
    <property type="match status" value="1"/>
</dbReference>
<dbReference type="PANTHER" id="PTHR13710:SF152">
    <property type="entry name" value="ATP-DEPENDENT DNA HELICASE Q5"/>
    <property type="match status" value="1"/>
</dbReference>
<feature type="compositionally biased region" description="Basic and acidic residues" evidence="26">
    <location>
        <begin position="1060"/>
        <end position="1080"/>
    </location>
</feature>
<keyword evidence="10" id="KW-0378">Hydrolase</keyword>
<proteinExistence type="inferred from homology"/>
<keyword evidence="12" id="KW-0862">Zinc</keyword>
<evidence type="ECO:0000256" key="12">
    <source>
        <dbReference type="ARBA" id="ARBA00022833"/>
    </source>
</evidence>
<evidence type="ECO:0000256" key="25">
    <source>
        <dbReference type="ARBA" id="ARBA00084014"/>
    </source>
</evidence>
<comment type="caution">
    <text evidence="29">The sequence shown here is derived from an EMBL/GenBank/DDBJ whole genome shotgun (WGS) entry which is preliminary data.</text>
</comment>
<evidence type="ECO:0000259" key="28">
    <source>
        <dbReference type="PROSITE" id="PS51194"/>
    </source>
</evidence>
<evidence type="ECO:0000256" key="23">
    <source>
        <dbReference type="ARBA" id="ARBA00076757"/>
    </source>
</evidence>
<dbReference type="PANTHER" id="PTHR13710">
    <property type="entry name" value="DNA HELICASE RECQ FAMILY MEMBER"/>
    <property type="match status" value="1"/>
</dbReference>
<keyword evidence="18" id="KW-0131">Cell cycle</keyword>
<dbReference type="EC" id="5.6.2.4" evidence="20"/>
<feature type="region of interest" description="Disordered" evidence="26">
    <location>
        <begin position="475"/>
        <end position="505"/>
    </location>
</feature>
<evidence type="ECO:0000256" key="19">
    <source>
        <dbReference type="ARBA" id="ARBA00034617"/>
    </source>
</evidence>
<feature type="compositionally biased region" description="Basic and acidic residues" evidence="26">
    <location>
        <begin position="744"/>
        <end position="764"/>
    </location>
</feature>
<dbReference type="GO" id="GO:0005654">
    <property type="term" value="C:nucleoplasm"/>
    <property type="evidence" value="ECO:0007669"/>
    <property type="project" value="UniProtKB-SubCell"/>
</dbReference>
<gene>
    <name evidence="29" type="ORF">BSL78_13281</name>
</gene>
<feature type="compositionally biased region" description="Basic and acidic residues" evidence="26">
    <location>
        <begin position="1103"/>
        <end position="1118"/>
    </location>
</feature>
<evidence type="ECO:0000256" key="7">
    <source>
        <dbReference type="ARBA" id="ARBA00022723"/>
    </source>
</evidence>
<dbReference type="FunFam" id="3.40.50.300:FF:000614">
    <property type="entry name" value="ATP-dependent DNA helicase"/>
    <property type="match status" value="1"/>
</dbReference>
<feature type="compositionally biased region" description="Basic and acidic residues" evidence="26">
    <location>
        <begin position="700"/>
        <end position="713"/>
    </location>
</feature>
<keyword evidence="16" id="KW-0413">Isomerase</keyword>
<dbReference type="GO" id="GO:0016787">
    <property type="term" value="F:hydrolase activity"/>
    <property type="evidence" value="ECO:0007669"/>
    <property type="project" value="UniProtKB-KW"/>
</dbReference>
<keyword evidence="6" id="KW-0235">DNA replication</keyword>
<feature type="compositionally biased region" description="Polar residues" evidence="26">
    <location>
        <begin position="477"/>
        <end position="487"/>
    </location>
</feature>
<keyword evidence="9" id="KW-0227">DNA damage</keyword>
<evidence type="ECO:0000259" key="27">
    <source>
        <dbReference type="PROSITE" id="PS51192"/>
    </source>
</evidence>
<feature type="domain" description="Helicase ATP-binding" evidence="27">
    <location>
        <begin position="53"/>
        <end position="227"/>
    </location>
</feature>
<dbReference type="InterPro" id="IPR002464">
    <property type="entry name" value="DNA/RNA_helicase_DEAH_CS"/>
</dbReference>
<protein>
    <recommendedName>
        <fullName evidence="22">ATP-dependent DNA helicase Q5</fullName>
        <ecNumber evidence="20">5.6.2.4</ecNumber>
    </recommendedName>
    <alternativeName>
        <fullName evidence="23">DNA 3'-5' helicase RecQ5</fullName>
    </alternativeName>
    <alternativeName>
        <fullName evidence="24">DNA helicase, RecQ-like type 5</fullName>
    </alternativeName>
    <alternativeName>
        <fullName evidence="25">RecQ protein-like 5</fullName>
    </alternativeName>
</protein>
<evidence type="ECO:0000256" key="14">
    <source>
        <dbReference type="ARBA" id="ARBA00023125"/>
    </source>
</evidence>
<evidence type="ECO:0000256" key="8">
    <source>
        <dbReference type="ARBA" id="ARBA00022741"/>
    </source>
</evidence>
<dbReference type="GO" id="GO:0005524">
    <property type="term" value="F:ATP binding"/>
    <property type="evidence" value="ECO:0007669"/>
    <property type="project" value="UniProtKB-KW"/>
</dbReference>
<dbReference type="GO" id="GO:0006355">
    <property type="term" value="P:regulation of DNA-templated transcription"/>
    <property type="evidence" value="ECO:0007669"/>
    <property type="project" value="InterPro"/>
</dbReference>
<dbReference type="GO" id="GO:0005737">
    <property type="term" value="C:cytoplasm"/>
    <property type="evidence" value="ECO:0007669"/>
    <property type="project" value="TreeGrafter"/>
</dbReference>
<dbReference type="InterPro" id="IPR013257">
    <property type="entry name" value="SRI"/>
</dbReference>
<feature type="domain" description="Helicase C-terminal" evidence="28">
    <location>
        <begin position="254"/>
        <end position="410"/>
    </location>
</feature>
<dbReference type="Gene3D" id="6.10.250.2460">
    <property type="match status" value="1"/>
</dbReference>
<dbReference type="GO" id="GO:0005694">
    <property type="term" value="C:chromosome"/>
    <property type="evidence" value="ECO:0007669"/>
    <property type="project" value="InterPro"/>
</dbReference>
<comment type="catalytic activity">
    <reaction evidence="21">
        <text>ATP + H2O = ADP + phosphate + H(+)</text>
        <dbReference type="Rhea" id="RHEA:13065"/>
        <dbReference type="ChEBI" id="CHEBI:15377"/>
        <dbReference type="ChEBI" id="CHEBI:15378"/>
        <dbReference type="ChEBI" id="CHEBI:30616"/>
        <dbReference type="ChEBI" id="CHEBI:43474"/>
        <dbReference type="ChEBI" id="CHEBI:456216"/>
    </reaction>
</comment>
<evidence type="ECO:0000256" key="21">
    <source>
        <dbReference type="ARBA" id="ARBA00049360"/>
    </source>
</evidence>
<evidence type="ECO:0000313" key="29">
    <source>
        <dbReference type="EMBL" id="PIK49838.1"/>
    </source>
</evidence>
<comment type="catalytic activity">
    <reaction evidence="19">
        <text>Couples ATP hydrolysis with the unwinding of duplex DNA by translocating in the 3'-5' direction.</text>
        <dbReference type="EC" id="5.6.2.4"/>
    </reaction>
</comment>
<dbReference type="SMR" id="A0A2G8KPG5"/>
<keyword evidence="17" id="KW-0539">Nucleus</keyword>
<evidence type="ECO:0000256" key="2">
    <source>
        <dbReference type="ARBA" id="ARBA00004642"/>
    </source>
</evidence>
<dbReference type="GO" id="GO:0051301">
    <property type="term" value="P:cell division"/>
    <property type="evidence" value="ECO:0007669"/>
    <property type="project" value="UniProtKB-KW"/>
</dbReference>
<accession>A0A2G8KPG5</accession>
<dbReference type="SMART" id="SM00490">
    <property type="entry name" value="HELICc"/>
    <property type="match status" value="1"/>
</dbReference>
<dbReference type="GO" id="GO:0046872">
    <property type="term" value="F:metal ion binding"/>
    <property type="evidence" value="ECO:0007669"/>
    <property type="project" value="UniProtKB-KW"/>
</dbReference>
<dbReference type="OrthoDB" id="10261556at2759"/>
<keyword evidence="15" id="KW-0234">DNA repair</keyword>
<dbReference type="InterPro" id="IPR032284">
    <property type="entry name" value="RecQ_Zn-bd"/>
</dbReference>
<keyword evidence="8" id="KW-0547">Nucleotide-binding</keyword>
<dbReference type="SMART" id="SM00487">
    <property type="entry name" value="DEXDc"/>
    <property type="match status" value="1"/>
</dbReference>
<dbReference type="GO" id="GO:0010605">
    <property type="term" value="P:negative regulation of macromolecule metabolic process"/>
    <property type="evidence" value="ECO:0007669"/>
    <property type="project" value="UniProtKB-ARBA"/>
</dbReference>
<evidence type="ECO:0000256" key="26">
    <source>
        <dbReference type="SAM" id="MobiDB-lite"/>
    </source>
</evidence>
<feature type="region of interest" description="Disordered" evidence="26">
    <location>
        <begin position="933"/>
        <end position="968"/>
    </location>
</feature>
<dbReference type="PROSITE" id="PS00690">
    <property type="entry name" value="DEAH_ATP_HELICASE"/>
    <property type="match status" value="1"/>
</dbReference>